<proteinExistence type="predicted"/>
<dbReference type="Pfam" id="PF13456">
    <property type="entry name" value="RVT_3"/>
    <property type="match status" value="1"/>
</dbReference>
<sequence>MRSTYNLHRSLAIERESSSTGDRSCHGWTFVWDQQLPPGVKVFIWRACPDAIPTLTNLERWSNLPWTVVNTWSSNCEEWMRRILQNLDNEDGRWLIMLCWAMWGSRNKGLMEWMVETPMTIVHRANHSLLAFKEVNRIPDASVRSQRSTRWVPPPAVEAEHTEALAARLAAEMVSRSGWENVIIEGDCLNLICSLQKRMTDHGVLEPIILDIHDCMQDCSEVSFSFIRREGNVSPI</sequence>
<dbReference type="Proteomes" id="UP001293254">
    <property type="component" value="Unassembled WGS sequence"/>
</dbReference>
<gene>
    <name evidence="2" type="ORF">Salat_1693800</name>
</gene>
<accession>A0AAE1Y7Q4</accession>
<dbReference type="AlphaFoldDB" id="A0AAE1Y7Q4"/>
<name>A0AAE1Y7Q4_9LAMI</name>
<keyword evidence="3" id="KW-1185">Reference proteome</keyword>
<organism evidence="2 3">
    <name type="scientific">Sesamum alatum</name>
    <dbReference type="NCBI Taxonomy" id="300844"/>
    <lineage>
        <taxon>Eukaryota</taxon>
        <taxon>Viridiplantae</taxon>
        <taxon>Streptophyta</taxon>
        <taxon>Embryophyta</taxon>
        <taxon>Tracheophyta</taxon>
        <taxon>Spermatophyta</taxon>
        <taxon>Magnoliopsida</taxon>
        <taxon>eudicotyledons</taxon>
        <taxon>Gunneridae</taxon>
        <taxon>Pentapetalae</taxon>
        <taxon>asterids</taxon>
        <taxon>lamiids</taxon>
        <taxon>Lamiales</taxon>
        <taxon>Pedaliaceae</taxon>
        <taxon>Sesamum</taxon>
    </lineage>
</organism>
<dbReference type="GO" id="GO:0004523">
    <property type="term" value="F:RNA-DNA hybrid ribonuclease activity"/>
    <property type="evidence" value="ECO:0007669"/>
    <property type="project" value="InterPro"/>
</dbReference>
<dbReference type="EMBL" id="JACGWO010000006">
    <property type="protein sequence ID" value="KAK4425002.1"/>
    <property type="molecule type" value="Genomic_DNA"/>
</dbReference>
<protein>
    <recommendedName>
        <fullName evidence="1">RNase H type-1 domain-containing protein</fullName>
    </recommendedName>
</protein>
<dbReference type="InterPro" id="IPR002156">
    <property type="entry name" value="RNaseH_domain"/>
</dbReference>
<evidence type="ECO:0000313" key="3">
    <source>
        <dbReference type="Proteomes" id="UP001293254"/>
    </source>
</evidence>
<dbReference type="InterPro" id="IPR036397">
    <property type="entry name" value="RNaseH_sf"/>
</dbReference>
<comment type="caution">
    <text evidence="2">The sequence shown here is derived from an EMBL/GenBank/DDBJ whole genome shotgun (WGS) entry which is preliminary data.</text>
</comment>
<feature type="domain" description="RNase H type-1" evidence="1">
    <location>
        <begin position="158"/>
        <end position="233"/>
    </location>
</feature>
<dbReference type="Gene3D" id="3.30.420.10">
    <property type="entry name" value="Ribonuclease H-like superfamily/Ribonuclease H"/>
    <property type="match status" value="1"/>
</dbReference>
<dbReference type="GO" id="GO:0003676">
    <property type="term" value="F:nucleic acid binding"/>
    <property type="evidence" value="ECO:0007669"/>
    <property type="project" value="InterPro"/>
</dbReference>
<reference evidence="2" key="1">
    <citation type="submission" date="2020-06" db="EMBL/GenBank/DDBJ databases">
        <authorList>
            <person name="Li T."/>
            <person name="Hu X."/>
            <person name="Zhang T."/>
            <person name="Song X."/>
            <person name="Zhang H."/>
            <person name="Dai N."/>
            <person name="Sheng W."/>
            <person name="Hou X."/>
            <person name="Wei L."/>
        </authorList>
    </citation>
    <scope>NUCLEOTIDE SEQUENCE</scope>
    <source>
        <strain evidence="2">3651</strain>
        <tissue evidence="2">Leaf</tissue>
    </source>
</reference>
<evidence type="ECO:0000259" key="1">
    <source>
        <dbReference type="Pfam" id="PF13456"/>
    </source>
</evidence>
<evidence type="ECO:0000313" key="2">
    <source>
        <dbReference type="EMBL" id="KAK4425002.1"/>
    </source>
</evidence>
<reference evidence="2" key="2">
    <citation type="journal article" date="2024" name="Plant">
        <title>Genomic evolution and insights into agronomic trait innovations of Sesamum species.</title>
        <authorList>
            <person name="Miao H."/>
            <person name="Wang L."/>
            <person name="Qu L."/>
            <person name="Liu H."/>
            <person name="Sun Y."/>
            <person name="Le M."/>
            <person name="Wang Q."/>
            <person name="Wei S."/>
            <person name="Zheng Y."/>
            <person name="Lin W."/>
            <person name="Duan Y."/>
            <person name="Cao H."/>
            <person name="Xiong S."/>
            <person name="Wang X."/>
            <person name="Wei L."/>
            <person name="Li C."/>
            <person name="Ma Q."/>
            <person name="Ju M."/>
            <person name="Zhao R."/>
            <person name="Li G."/>
            <person name="Mu C."/>
            <person name="Tian Q."/>
            <person name="Mei H."/>
            <person name="Zhang T."/>
            <person name="Gao T."/>
            <person name="Zhang H."/>
        </authorList>
    </citation>
    <scope>NUCLEOTIDE SEQUENCE</scope>
    <source>
        <strain evidence="2">3651</strain>
    </source>
</reference>